<dbReference type="EMBL" id="CP046883">
    <property type="protein sequence ID" value="QNH95809.1"/>
    <property type="molecule type" value="Genomic_DNA"/>
</dbReference>
<keyword evidence="1" id="KW-0472">Membrane</keyword>
<dbReference type="Proteomes" id="UP000515275">
    <property type="component" value="Chromosome"/>
</dbReference>
<proteinExistence type="predicted"/>
<evidence type="ECO:0000256" key="1">
    <source>
        <dbReference type="SAM" id="Phobius"/>
    </source>
</evidence>
<reference evidence="2 3" key="1">
    <citation type="submission" date="2019-12" db="EMBL/GenBank/DDBJ databases">
        <title>Corynebacterium sp. nov., isolated from feces of the Anser Albifrons in China.</title>
        <authorList>
            <person name="Liu Q."/>
        </authorList>
    </citation>
    <scope>NUCLEOTIDE SEQUENCE [LARGE SCALE GENOMIC DNA]</scope>
    <source>
        <strain evidence="2 3">23H37-10</strain>
    </source>
</reference>
<evidence type="ECO:0000313" key="2">
    <source>
        <dbReference type="EMBL" id="QNH95809.1"/>
    </source>
</evidence>
<dbReference type="RefSeq" id="WP_186277132.1">
    <property type="nucleotide sequence ID" value="NZ_CP046883.1"/>
</dbReference>
<feature type="transmembrane region" description="Helical" evidence="1">
    <location>
        <begin position="23"/>
        <end position="42"/>
    </location>
</feature>
<accession>A0A7G7YMT9</accession>
<sequence>MHTTISEFLGLMVSLAIGGFDPAPALIGGVFLAAGSGGAVSFSTRRHQILIFAFTLIGGTALWGVVLATTVGARLAAVDIGAILHIALNAGWWTIVGKAVIATAVACVGWYYWRRNAQFYRTAGHGDVHTDPHTESAQKTKGLRGLILTALFFIAIVTTDVPFLAGAIAAGTQPLWINALGNLVWAVISQLPLVVLCITLMFGKAQVFSEWLQHWWDKVKDWFRGIMPTACAVVCTTIIIDIILHVTCLGLSGW</sequence>
<feature type="transmembrane region" description="Helical" evidence="1">
    <location>
        <begin position="222"/>
        <end position="244"/>
    </location>
</feature>
<feature type="transmembrane region" description="Helical" evidence="1">
    <location>
        <begin position="91"/>
        <end position="113"/>
    </location>
</feature>
<feature type="transmembrane region" description="Helical" evidence="1">
    <location>
        <begin position="49"/>
        <end position="71"/>
    </location>
</feature>
<keyword evidence="1" id="KW-1133">Transmembrane helix</keyword>
<evidence type="ECO:0008006" key="4">
    <source>
        <dbReference type="Google" id="ProtNLM"/>
    </source>
</evidence>
<keyword evidence="1" id="KW-0812">Transmembrane</keyword>
<keyword evidence="3" id="KW-1185">Reference proteome</keyword>
<organism evidence="2 3">
    <name type="scientific">Corynebacterium anserum</name>
    <dbReference type="NCBI Taxonomy" id="2684406"/>
    <lineage>
        <taxon>Bacteria</taxon>
        <taxon>Bacillati</taxon>
        <taxon>Actinomycetota</taxon>
        <taxon>Actinomycetes</taxon>
        <taxon>Mycobacteriales</taxon>
        <taxon>Corynebacteriaceae</taxon>
        <taxon>Corynebacterium</taxon>
    </lineage>
</organism>
<gene>
    <name evidence="2" type="ORF">GP473_03185</name>
</gene>
<feature type="transmembrane region" description="Helical" evidence="1">
    <location>
        <begin position="146"/>
        <end position="171"/>
    </location>
</feature>
<protein>
    <recommendedName>
        <fullName evidence="4">Sap, sulfolipid-1-addressing protein</fullName>
    </recommendedName>
</protein>
<feature type="transmembrane region" description="Helical" evidence="1">
    <location>
        <begin position="183"/>
        <end position="202"/>
    </location>
</feature>
<evidence type="ECO:0000313" key="3">
    <source>
        <dbReference type="Proteomes" id="UP000515275"/>
    </source>
</evidence>
<dbReference type="KEGG" id="cans:GP473_03185"/>
<name>A0A7G7YMT9_9CORY</name>
<dbReference type="AlphaFoldDB" id="A0A7G7YMT9"/>